<keyword evidence="1" id="KW-0695">RNA-directed DNA polymerase</keyword>
<dbReference type="GO" id="GO:0007508">
    <property type="term" value="P:larval heart development"/>
    <property type="evidence" value="ECO:0007669"/>
    <property type="project" value="TreeGrafter"/>
</dbReference>
<reference evidence="2" key="1">
    <citation type="submission" date="2017-11" db="EMBL/GenBank/DDBJ databases">
        <authorList>
            <person name="Lima N.C."/>
            <person name="Parody-Merino A.M."/>
            <person name="Battley P.F."/>
            <person name="Fidler A.E."/>
            <person name="Prosdocimi F."/>
        </authorList>
    </citation>
    <scope>NUCLEOTIDE SEQUENCE [LARGE SCALE GENOMIC DNA]</scope>
</reference>
<dbReference type="AlphaFoldDB" id="A0A2I0TTX7"/>
<dbReference type="Proteomes" id="UP000233556">
    <property type="component" value="Unassembled WGS sequence"/>
</dbReference>
<gene>
    <name evidence="1" type="ORF">llap_12458</name>
</gene>
<organism evidence="1 2">
    <name type="scientific">Limosa lapponica baueri</name>
    <dbReference type="NCBI Taxonomy" id="1758121"/>
    <lineage>
        <taxon>Eukaryota</taxon>
        <taxon>Metazoa</taxon>
        <taxon>Chordata</taxon>
        <taxon>Craniata</taxon>
        <taxon>Vertebrata</taxon>
        <taxon>Euteleostomi</taxon>
        <taxon>Archelosauria</taxon>
        <taxon>Archosauria</taxon>
        <taxon>Dinosauria</taxon>
        <taxon>Saurischia</taxon>
        <taxon>Theropoda</taxon>
        <taxon>Coelurosauria</taxon>
        <taxon>Aves</taxon>
        <taxon>Neognathae</taxon>
        <taxon>Neoaves</taxon>
        <taxon>Charadriiformes</taxon>
        <taxon>Scolopacidae</taxon>
        <taxon>Limosa</taxon>
    </lineage>
</organism>
<evidence type="ECO:0000313" key="2">
    <source>
        <dbReference type="Proteomes" id="UP000233556"/>
    </source>
</evidence>
<proteinExistence type="predicted"/>
<dbReference type="OrthoDB" id="426210at2759"/>
<dbReference type="PANTHER" id="PTHR33395:SF22">
    <property type="entry name" value="REVERSE TRANSCRIPTASE DOMAIN-CONTAINING PROTEIN"/>
    <property type="match status" value="1"/>
</dbReference>
<dbReference type="GO" id="GO:0061343">
    <property type="term" value="P:cell adhesion involved in heart morphogenesis"/>
    <property type="evidence" value="ECO:0007669"/>
    <property type="project" value="TreeGrafter"/>
</dbReference>
<keyword evidence="1" id="KW-0548">Nucleotidyltransferase</keyword>
<dbReference type="Gene3D" id="3.60.10.10">
    <property type="entry name" value="Endonuclease/exonuclease/phosphatase"/>
    <property type="match status" value="1"/>
</dbReference>
<dbReference type="GO" id="GO:0031012">
    <property type="term" value="C:extracellular matrix"/>
    <property type="evidence" value="ECO:0007669"/>
    <property type="project" value="TreeGrafter"/>
</dbReference>
<accession>A0A2I0TTX7</accession>
<sequence>MGLRCTVSLNPAHPRQLSSICPEGKLKPWCPSQKRQCHLVERRSPDQDGEVNEAFYSQLKVASQSQALVLMGDFNHPGICWEGYTARHLQSRRFLQCIDDNFLTQANPQESQTLEETEKVWTKEDFTLLEEDQVREQLSKLYICRSMGPDKMHPRMLRELAEVIAGLLSIIFESSWRTVHARPPPQLTCQTNSTWKDELSYLSACDTWQINEAK</sequence>
<dbReference type="InterPro" id="IPR036691">
    <property type="entry name" value="Endo/exonu/phosph_ase_sf"/>
</dbReference>
<name>A0A2I0TTX7_LIMLA</name>
<evidence type="ECO:0000313" key="1">
    <source>
        <dbReference type="EMBL" id="PKU37237.1"/>
    </source>
</evidence>
<keyword evidence="1" id="KW-0808">Transferase</keyword>
<protein>
    <submittedName>
        <fullName evidence="1">Rna-directed dna polymerase from mobile element jockey-like</fullName>
    </submittedName>
</protein>
<dbReference type="PANTHER" id="PTHR33395">
    <property type="entry name" value="TRANSCRIPTASE, PUTATIVE-RELATED-RELATED"/>
    <property type="match status" value="1"/>
</dbReference>
<keyword evidence="2" id="KW-1185">Reference proteome</keyword>
<dbReference type="GO" id="GO:0003964">
    <property type="term" value="F:RNA-directed DNA polymerase activity"/>
    <property type="evidence" value="ECO:0007669"/>
    <property type="project" value="UniProtKB-KW"/>
</dbReference>
<reference evidence="2" key="2">
    <citation type="submission" date="2017-12" db="EMBL/GenBank/DDBJ databases">
        <title>Genome sequence of the Bar-tailed Godwit (Limosa lapponica baueri).</title>
        <authorList>
            <person name="Lima N.C.B."/>
            <person name="Parody-Merino A.M."/>
            <person name="Battley P.F."/>
            <person name="Fidler A.E."/>
            <person name="Prosdocimi F."/>
        </authorList>
    </citation>
    <scope>NUCLEOTIDE SEQUENCE [LARGE SCALE GENOMIC DNA]</scope>
</reference>
<dbReference type="EMBL" id="KZ507235">
    <property type="protein sequence ID" value="PKU37237.1"/>
    <property type="molecule type" value="Genomic_DNA"/>
</dbReference>